<proteinExistence type="predicted"/>
<sequence length="449" mass="47854">MTLSTNHGGTGAHEPHAPVVTSPDRRRLNRRSGEAGRRLAPADAWYIFAKGLSTDQLLVYAFDGIPDSVEHAVEEVLARARSCEELRLRVRLRPATVGFPCWVAGEVTHEQVVVHNGAELDWSHCLTAAGGIIEDHQLDPHRTMWRLHVFVGVHGVPGSTGGPSTVAIAQISHALADGIRAAALAGFLFGRTSGLQQVQPLHVRWSVSRTMQAIRLRHRLIEDTEQGEVPAAAAPVPALSTNLSAPGPPILHTLVRHRSQLAGPSVTVAALVAISEALSGNLREHGEDPSQLAALVPMAYPGMARAHNHSGPEFIGLHPHLGRAERAELIATEFADRRRRHHHPAFAAERAALESMPGPLLRWVGSRPKPLAVLGNTAVSSVNRGPADVHFGGCPVFLSAGYPFLTPVIGLAHGVHGLGDRVAISINTTESAIADVAGYLDRLNAALGP</sequence>
<feature type="region of interest" description="Disordered" evidence="1">
    <location>
        <begin position="1"/>
        <end position="35"/>
    </location>
</feature>
<reference evidence="2 3" key="1">
    <citation type="journal article" date="2019" name="Emerg. Microbes Infect.">
        <title>Comprehensive subspecies identification of 175 nontuberculous mycobacteria species based on 7547 genomic profiles.</title>
        <authorList>
            <person name="Matsumoto Y."/>
            <person name="Kinjo T."/>
            <person name="Motooka D."/>
            <person name="Nabeya D."/>
            <person name="Jung N."/>
            <person name="Uechi K."/>
            <person name="Horii T."/>
            <person name="Iida T."/>
            <person name="Fujita J."/>
            <person name="Nakamura S."/>
        </authorList>
    </citation>
    <scope>NUCLEOTIDE SEQUENCE [LARGE SCALE GENOMIC DNA]</scope>
    <source>
        <strain evidence="2 3">JCM 30275</strain>
    </source>
</reference>
<gene>
    <name evidence="2" type="ORF">MANY_06490</name>
</gene>
<dbReference type="KEGG" id="many:MANY_06490"/>
<organism evidence="2 3">
    <name type="scientific">Mycolicibacterium anyangense</name>
    <dbReference type="NCBI Taxonomy" id="1431246"/>
    <lineage>
        <taxon>Bacteria</taxon>
        <taxon>Bacillati</taxon>
        <taxon>Actinomycetota</taxon>
        <taxon>Actinomycetes</taxon>
        <taxon>Mycobacteriales</taxon>
        <taxon>Mycobacteriaceae</taxon>
        <taxon>Mycolicibacterium</taxon>
    </lineage>
</organism>
<evidence type="ECO:0000313" key="3">
    <source>
        <dbReference type="Proteomes" id="UP000467249"/>
    </source>
</evidence>
<evidence type="ECO:0000313" key="2">
    <source>
        <dbReference type="EMBL" id="BBZ75312.1"/>
    </source>
</evidence>
<dbReference type="RefSeq" id="WP_163802924.1">
    <property type="nucleotide sequence ID" value="NZ_AP022620.1"/>
</dbReference>
<dbReference type="EMBL" id="AP022620">
    <property type="protein sequence ID" value="BBZ75312.1"/>
    <property type="molecule type" value="Genomic_DNA"/>
</dbReference>
<accession>A0A6N4W5J0</accession>
<dbReference type="AlphaFoldDB" id="A0A6N4W5J0"/>
<name>A0A6N4W5J0_9MYCO</name>
<feature type="compositionally biased region" description="Basic and acidic residues" evidence="1">
    <location>
        <begin position="23"/>
        <end position="35"/>
    </location>
</feature>
<evidence type="ECO:0000256" key="1">
    <source>
        <dbReference type="SAM" id="MobiDB-lite"/>
    </source>
</evidence>
<dbReference type="Proteomes" id="UP000467249">
    <property type="component" value="Chromosome"/>
</dbReference>
<protein>
    <submittedName>
        <fullName evidence="2">DUF1298 domain-containing protein</fullName>
    </submittedName>
</protein>
<keyword evidence="3" id="KW-1185">Reference proteome</keyword>